<comment type="similarity">
    <text evidence="1">Belongs to the aldehyde dehydrogenase family.</text>
</comment>
<dbReference type="Pfam" id="PF00171">
    <property type="entry name" value="Aldedh"/>
    <property type="match status" value="1"/>
</dbReference>
<evidence type="ECO:0000313" key="4">
    <source>
        <dbReference type="EnsemblPlants" id="Pp3c15_2700V3.2"/>
    </source>
</evidence>
<dbReference type="PANTHER" id="PTHR43570">
    <property type="entry name" value="ALDEHYDE DEHYDROGENASE"/>
    <property type="match status" value="1"/>
</dbReference>
<dbReference type="AlphaFoldDB" id="A0A7I4AX83"/>
<evidence type="ECO:0000256" key="1">
    <source>
        <dbReference type="ARBA" id="ARBA00009986"/>
    </source>
</evidence>
<protein>
    <recommendedName>
        <fullName evidence="3">Aldehyde dehydrogenase domain-containing protein</fullName>
    </recommendedName>
</protein>
<feature type="domain" description="Aldehyde dehydrogenase" evidence="3">
    <location>
        <begin position="67"/>
        <end position="150"/>
    </location>
</feature>
<evidence type="ECO:0000259" key="3">
    <source>
        <dbReference type="Pfam" id="PF00171"/>
    </source>
</evidence>
<sequence>MNPVPRLDTSQVASSLRAAFRTGRTRSVKWRLEQLHAIVKLLEENEEDIYWALDADLRKPRHEAFLSEKGVPLLAWPASASIVPEPLGVVFIMSPWNFPFMLAVDPLIGAISAGCAVCLKASEITPTTSALLARLIPKYLDTNAIQVVEG</sequence>
<reference evidence="4 5" key="2">
    <citation type="journal article" date="2018" name="Plant J.">
        <title>The Physcomitrella patens chromosome-scale assembly reveals moss genome structure and evolution.</title>
        <authorList>
            <person name="Lang D."/>
            <person name="Ullrich K.K."/>
            <person name="Murat F."/>
            <person name="Fuchs J."/>
            <person name="Jenkins J."/>
            <person name="Haas F.B."/>
            <person name="Piednoel M."/>
            <person name="Gundlach H."/>
            <person name="Van Bel M."/>
            <person name="Meyberg R."/>
            <person name="Vives C."/>
            <person name="Morata J."/>
            <person name="Symeonidi A."/>
            <person name="Hiss M."/>
            <person name="Muchero W."/>
            <person name="Kamisugi Y."/>
            <person name="Saleh O."/>
            <person name="Blanc G."/>
            <person name="Decker E.L."/>
            <person name="van Gessel N."/>
            <person name="Grimwood J."/>
            <person name="Hayes R.D."/>
            <person name="Graham S.W."/>
            <person name="Gunter L.E."/>
            <person name="McDaniel S.F."/>
            <person name="Hoernstein S.N.W."/>
            <person name="Larsson A."/>
            <person name="Li F.W."/>
            <person name="Perroud P.F."/>
            <person name="Phillips J."/>
            <person name="Ranjan P."/>
            <person name="Rokshar D.S."/>
            <person name="Rothfels C.J."/>
            <person name="Schneider L."/>
            <person name="Shu S."/>
            <person name="Stevenson D.W."/>
            <person name="Thummler F."/>
            <person name="Tillich M."/>
            <person name="Villarreal Aguilar J.C."/>
            <person name="Widiez T."/>
            <person name="Wong G.K."/>
            <person name="Wymore A."/>
            <person name="Zhang Y."/>
            <person name="Zimmer A.D."/>
            <person name="Quatrano R.S."/>
            <person name="Mayer K.F.X."/>
            <person name="Goodstein D."/>
            <person name="Casacuberta J.M."/>
            <person name="Vandepoele K."/>
            <person name="Reski R."/>
            <person name="Cuming A.C."/>
            <person name="Tuskan G.A."/>
            <person name="Maumus F."/>
            <person name="Salse J."/>
            <person name="Schmutz J."/>
            <person name="Rensing S.A."/>
        </authorList>
    </citation>
    <scope>NUCLEOTIDE SEQUENCE [LARGE SCALE GENOMIC DNA]</scope>
    <source>
        <strain evidence="4 5">cv. Gransden 2004</strain>
    </source>
</reference>
<dbReference type="InterPro" id="IPR012394">
    <property type="entry name" value="Aldehyde_DH_NAD(P)"/>
</dbReference>
<organism evidence="4 5">
    <name type="scientific">Physcomitrium patens</name>
    <name type="common">Spreading-leaved earth moss</name>
    <name type="synonym">Physcomitrella patens</name>
    <dbReference type="NCBI Taxonomy" id="3218"/>
    <lineage>
        <taxon>Eukaryota</taxon>
        <taxon>Viridiplantae</taxon>
        <taxon>Streptophyta</taxon>
        <taxon>Embryophyta</taxon>
        <taxon>Bryophyta</taxon>
        <taxon>Bryophytina</taxon>
        <taxon>Bryopsida</taxon>
        <taxon>Funariidae</taxon>
        <taxon>Funariales</taxon>
        <taxon>Funariaceae</taxon>
        <taxon>Physcomitrium</taxon>
    </lineage>
</organism>
<name>A0A7I4AX83_PHYPA</name>
<dbReference type="Gramene" id="Pp3c15_2700V3.2">
    <property type="protein sequence ID" value="Pp3c15_2700V3.2"/>
    <property type="gene ID" value="Pp3c15_2700"/>
</dbReference>
<proteinExistence type="inferred from homology"/>
<dbReference type="SUPFAM" id="SSF53720">
    <property type="entry name" value="ALDH-like"/>
    <property type="match status" value="1"/>
</dbReference>
<dbReference type="PANTHER" id="PTHR43570:SF16">
    <property type="entry name" value="ALDEHYDE DEHYDROGENASE TYPE III, ISOFORM Q"/>
    <property type="match status" value="1"/>
</dbReference>
<dbReference type="Proteomes" id="UP000006727">
    <property type="component" value="Chromosome 15"/>
</dbReference>
<reference evidence="4 5" key="1">
    <citation type="journal article" date="2008" name="Science">
        <title>The Physcomitrella genome reveals evolutionary insights into the conquest of land by plants.</title>
        <authorList>
            <person name="Rensing S."/>
            <person name="Lang D."/>
            <person name="Zimmer A."/>
            <person name="Terry A."/>
            <person name="Salamov A."/>
            <person name="Shapiro H."/>
            <person name="Nishiyama T."/>
            <person name="Perroud P.-F."/>
            <person name="Lindquist E."/>
            <person name="Kamisugi Y."/>
            <person name="Tanahashi T."/>
            <person name="Sakakibara K."/>
            <person name="Fujita T."/>
            <person name="Oishi K."/>
            <person name="Shin-I T."/>
            <person name="Kuroki Y."/>
            <person name="Toyoda A."/>
            <person name="Suzuki Y."/>
            <person name="Hashimoto A."/>
            <person name="Yamaguchi K."/>
            <person name="Sugano A."/>
            <person name="Kohara Y."/>
            <person name="Fujiyama A."/>
            <person name="Anterola A."/>
            <person name="Aoki S."/>
            <person name="Ashton N."/>
            <person name="Barbazuk W.B."/>
            <person name="Barker E."/>
            <person name="Bennetzen J."/>
            <person name="Bezanilla M."/>
            <person name="Blankenship R."/>
            <person name="Cho S.H."/>
            <person name="Dutcher S."/>
            <person name="Estelle M."/>
            <person name="Fawcett J.A."/>
            <person name="Gundlach H."/>
            <person name="Hanada K."/>
            <person name="Heyl A."/>
            <person name="Hicks K.A."/>
            <person name="Hugh J."/>
            <person name="Lohr M."/>
            <person name="Mayer K."/>
            <person name="Melkozernov A."/>
            <person name="Murata T."/>
            <person name="Nelson D."/>
            <person name="Pils B."/>
            <person name="Prigge M."/>
            <person name="Reiss B."/>
            <person name="Renner T."/>
            <person name="Rombauts S."/>
            <person name="Rushton P."/>
            <person name="Sanderfoot A."/>
            <person name="Schween G."/>
            <person name="Shiu S.-H."/>
            <person name="Stueber K."/>
            <person name="Theodoulou F.L."/>
            <person name="Tu H."/>
            <person name="Van de Peer Y."/>
            <person name="Verrier P.J."/>
            <person name="Waters E."/>
            <person name="Wood A."/>
            <person name="Yang L."/>
            <person name="Cove D."/>
            <person name="Cuming A."/>
            <person name="Hasebe M."/>
            <person name="Lucas S."/>
            <person name="Mishler D.B."/>
            <person name="Reski R."/>
            <person name="Grigoriev I."/>
            <person name="Quatrano R.S."/>
            <person name="Boore J.L."/>
        </authorList>
    </citation>
    <scope>NUCLEOTIDE SEQUENCE [LARGE SCALE GENOMIC DNA]</scope>
    <source>
        <strain evidence="4 5">cv. Gransden 2004</strain>
    </source>
</reference>
<dbReference type="GO" id="GO:0016491">
    <property type="term" value="F:oxidoreductase activity"/>
    <property type="evidence" value="ECO:0007669"/>
    <property type="project" value="UniProtKB-KW"/>
</dbReference>
<reference evidence="4" key="3">
    <citation type="submission" date="2020-12" db="UniProtKB">
        <authorList>
            <consortium name="EnsemblPlants"/>
        </authorList>
    </citation>
    <scope>IDENTIFICATION</scope>
</reference>
<dbReference type="EnsemblPlants" id="Pp3c15_2700V3.2">
    <property type="protein sequence ID" value="Pp3c15_2700V3.2"/>
    <property type="gene ID" value="Pp3c15_2700"/>
</dbReference>
<evidence type="ECO:0000256" key="2">
    <source>
        <dbReference type="ARBA" id="ARBA00023002"/>
    </source>
</evidence>
<dbReference type="InterPro" id="IPR016161">
    <property type="entry name" value="Ald_DH/histidinol_DH"/>
</dbReference>
<accession>A0A7I4AX83</accession>
<dbReference type="EMBL" id="ABEU02000015">
    <property type="status" value="NOT_ANNOTATED_CDS"/>
    <property type="molecule type" value="Genomic_DNA"/>
</dbReference>
<keyword evidence="5" id="KW-1185">Reference proteome</keyword>
<evidence type="ECO:0000313" key="5">
    <source>
        <dbReference type="Proteomes" id="UP000006727"/>
    </source>
</evidence>
<dbReference type="Gene3D" id="3.40.605.10">
    <property type="entry name" value="Aldehyde Dehydrogenase, Chain A, domain 1"/>
    <property type="match status" value="2"/>
</dbReference>
<keyword evidence="2" id="KW-0560">Oxidoreductase</keyword>
<dbReference type="GO" id="GO:0006081">
    <property type="term" value="P:aldehyde metabolic process"/>
    <property type="evidence" value="ECO:0007669"/>
    <property type="project" value="InterPro"/>
</dbReference>
<dbReference type="InterPro" id="IPR016162">
    <property type="entry name" value="Ald_DH_N"/>
</dbReference>
<dbReference type="InterPro" id="IPR015590">
    <property type="entry name" value="Aldehyde_DH_dom"/>
</dbReference>